<dbReference type="EMBL" id="VXKB01000008">
    <property type="protein sequence ID" value="KAA8713078.1"/>
    <property type="molecule type" value="Genomic_DNA"/>
</dbReference>
<dbReference type="Pfam" id="PF09907">
    <property type="entry name" value="HigB_toxin"/>
    <property type="match status" value="1"/>
</dbReference>
<organism evidence="1 2">
    <name type="scientific">Morganella psychrotolerans</name>
    <dbReference type="NCBI Taxonomy" id="368603"/>
    <lineage>
        <taxon>Bacteria</taxon>
        <taxon>Pseudomonadati</taxon>
        <taxon>Pseudomonadota</taxon>
        <taxon>Gammaproteobacteria</taxon>
        <taxon>Enterobacterales</taxon>
        <taxon>Morganellaceae</taxon>
        <taxon>Morganella</taxon>
    </lineage>
</organism>
<dbReference type="GO" id="GO:0003723">
    <property type="term" value="F:RNA binding"/>
    <property type="evidence" value="ECO:0007669"/>
    <property type="project" value="InterPro"/>
</dbReference>
<name>A0A5M9QXG0_9GAMM</name>
<sequence length="94" mass="11351">MEAAETYPKHKSSILSTYKILAGGDFNDPQEMRRVFSTLDNFKYRDKWWVIDIAGNHLRLIAYINFTNKRCFVKHIVTHKEYDQLTKYYRENKE</sequence>
<comment type="caution">
    <text evidence="1">The sequence shown here is derived from an EMBL/GenBank/DDBJ whole genome shotgun (WGS) entry which is preliminary data.</text>
</comment>
<protein>
    <submittedName>
        <fullName evidence="1">Cytoplasmic protein</fullName>
    </submittedName>
</protein>
<evidence type="ECO:0000313" key="2">
    <source>
        <dbReference type="Proteomes" id="UP000322181"/>
    </source>
</evidence>
<dbReference type="RefSeq" id="WP_150385186.1">
    <property type="nucleotide sequence ID" value="NZ_VXKB01000008.1"/>
</dbReference>
<dbReference type="GO" id="GO:0004519">
    <property type="term" value="F:endonuclease activity"/>
    <property type="evidence" value="ECO:0007669"/>
    <property type="project" value="InterPro"/>
</dbReference>
<gene>
    <name evidence="1" type="ORF">F4V73_18330</name>
</gene>
<dbReference type="AlphaFoldDB" id="A0A5M9QXG0"/>
<dbReference type="GO" id="GO:0110001">
    <property type="term" value="C:toxin-antitoxin complex"/>
    <property type="evidence" value="ECO:0007669"/>
    <property type="project" value="InterPro"/>
</dbReference>
<dbReference type="InterPro" id="IPR018669">
    <property type="entry name" value="Toxin_HigB"/>
</dbReference>
<evidence type="ECO:0000313" key="1">
    <source>
        <dbReference type="EMBL" id="KAA8713078.1"/>
    </source>
</evidence>
<dbReference type="Proteomes" id="UP000322181">
    <property type="component" value="Unassembled WGS sequence"/>
</dbReference>
<reference evidence="1 2" key="1">
    <citation type="submission" date="2019-09" db="EMBL/GenBank/DDBJ databases">
        <title>Draft genome sequence of various Type strains from the CCUG.</title>
        <authorList>
            <person name="Pineiro-Iglesias B."/>
            <person name="Tunovic T."/>
            <person name="Unosson C."/>
            <person name="Inganas E."/>
            <person name="Ohlen M."/>
            <person name="Cardew S."/>
            <person name="Jensie-Markopoulos S."/>
            <person name="Salva-Serra F."/>
            <person name="Jaen-Luchoro D."/>
            <person name="Karlsson R."/>
            <person name="Svensson-Stadler L."/>
            <person name="Chun J."/>
            <person name="Moore E."/>
        </authorList>
    </citation>
    <scope>NUCLEOTIDE SEQUENCE [LARGE SCALE GENOMIC DNA]</scope>
    <source>
        <strain evidence="1 2">CCUG 53682T</strain>
    </source>
</reference>
<accession>A0A5M9QXG0</accession>
<proteinExistence type="predicted"/>